<gene>
    <name evidence="4" type="ORF">L1I30_06560</name>
</gene>
<protein>
    <submittedName>
        <fullName evidence="4">Hsp20/alpha crystallin family protein</fullName>
    </submittedName>
</protein>
<reference evidence="4" key="1">
    <citation type="submission" date="2022-01" db="EMBL/GenBank/DDBJ databases">
        <title>Gillisia lutea sp. nov., isolated from marine plastic residues from the Malvarosa beach (Valencia, Spain).</title>
        <authorList>
            <person name="Vidal-Verdu A."/>
            <person name="Molina-Menor E."/>
            <person name="Satari L."/>
            <person name="Pascual J."/>
            <person name="Pereto J."/>
            <person name="Porcar M."/>
        </authorList>
    </citation>
    <scope>NUCLEOTIDE SEQUENCE</scope>
    <source>
        <strain evidence="4">M10.2A</strain>
    </source>
</reference>
<proteinExistence type="inferred from homology"/>
<dbReference type="InterPro" id="IPR008978">
    <property type="entry name" value="HSP20-like_chaperone"/>
</dbReference>
<dbReference type="SUPFAM" id="SSF49764">
    <property type="entry name" value="HSP20-like chaperones"/>
    <property type="match status" value="1"/>
</dbReference>
<dbReference type="EMBL" id="JAKGTH010000007">
    <property type="protein sequence ID" value="MCF4101320.1"/>
    <property type="molecule type" value="Genomic_DNA"/>
</dbReference>
<organism evidence="4 5">
    <name type="scientific">Gillisia lutea</name>
    <dbReference type="NCBI Taxonomy" id="2909668"/>
    <lineage>
        <taxon>Bacteria</taxon>
        <taxon>Pseudomonadati</taxon>
        <taxon>Bacteroidota</taxon>
        <taxon>Flavobacteriia</taxon>
        <taxon>Flavobacteriales</taxon>
        <taxon>Flavobacteriaceae</taxon>
        <taxon>Gillisia</taxon>
    </lineage>
</organism>
<evidence type="ECO:0000259" key="3">
    <source>
        <dbReference type="PROSITE" id="PS01031"/>
    </source>
</evidence>
<keyword evidence="5" id="KW-1185">Reference proteome</keyword>
<comment type="caution">
    <text evidence="4">The sequence shown here is derived from an EMBL/GenBank/DDBJ whole genome shotgun (WGS) entry which is preliminary data.</text>
</comment>
<dbReference type="Gene3D" id="2.60.40.790">
    <property type="match status" value="1"/>
</dbReference>
<dbReference type="InterPro" id="IPR031107">
    <property type="entry name" value="Small_HSP"/>
</dbReference>
<dbReference type="PANTHER" id="PTHR11527">
    <property type="entry name" value="HEAT-SHOCK PROTEIN 20 FAMILY MEMBER"/>
    <property type="match status" value="1"/>
</dbReference>
<dbReference type="Pfam" id="PF00011">
    <property type="entry name" value="HSP20"/>
    <property type="match status" value="1"/>
</dbReference>
<dbReference type="CDD" id="cd06464">
    <property type="entry name" value="ACD_sHsps-like"/>
    <property type="match status" value="1"/>
</dbReference>
<evidence type="ECO:0000313" key="4">
    <source>
        <dbReference type="EMBL" id="MCF4101320.1"/>
    </source>
</evidence>
<evidence type="ECO:0000256" key="1">
    <source>
        <dbReference type="PROSITE-ProRule" id="PRU00285"/>
    </source>
</evidence>
<dbReference type="InterPro" id="IPR002068">
    <property type="entry name" value="A-crystallin/Hsp20_dom"/>
</dbReference>
<sequence>MNTIIRNDANWLPSIFDDMFKTDWLGGTTNVNSIGTSIPAVNIHESDDNFLVAVAAPGKTKEDFNIELDNDILTISSEIKDELETKEASGKFTRKEFSYSNFKRAFSLPDTVNSQNISATYINGVLEITLPKREEAKVQAKRQIEIS</sequence>
<feature type="domain" description="SHSP" evidence="3">
    <location>
        <begin position="32"/>
        <end position="147"/>
    </location>
</feature>
<dbReference type="RefSeq" id="WP_236133467.1">
    <property type="nucleotide sequence ID" value="NZ_JAKGTH010000007.1"/>
</dbReference>
<evidence type="ECO:0000256" key="2">
    <source>
        <dbReference type="RuleBase" id="RU003616"/>
    </source>
</evidence>
<dbReference type="Proteomes" id="UP001179363">
    <property type="component" value="Unassembled WGS sequence"/>
</dbReference>
<dbReference type="PROSITE" id="PS01031">
    <property type="entry name" value="SHSP"/>
    <property type="match status" value="1"/>
</dbReference>
<comment type="similarity">
    <text evidence="1 2">Belongs to the small heat shock protein (HSP20) family.</text>
</comment>
<evidence type="ECO:0000313" key="5">
    <source>
        <dbReference type="Proteomes" id="UP001179363"/>
    </source>
</evidence>
<name>A0ABS9EEM4_9FLAO</name>
<accession>A0ABS9EEM4</accession>